<proteinExistence type="predicted"/>
<organism evidence="2 3">
    <name type="scientific">Streptomyces ipomoeae</name>
    <dbReference type="NCBI Taxonomy" id="103232"/>
    <lineage>
        <taxon>Bacteria</taxon>
        <taxon>Bacillati</taxon>
        <taxon>Actinomycetota</taxon>
        <taxon>Actinomycetes</taxon>
        <taxon>Kitasatosporales</taxon>
        <taxon>Streptomycetaceae</taxon>
        <taxon>Streptomyces</taxon>
    </lineage>
</organism>
<dbReference type="Proteomes" id="UP000318720">
    <property type="component" value="Unassembled WGS sequence"/>
</dbReference>
<name>A0AAE8VUA1_9ACTN</name>
<dbReference type="AlphaFoldDB" id="A0AAE8VUA1"/>
<accession>A0AAE8VUA1</accession>
<evidence type="ECO:0000313" key="2">
    <source>
        <dbReference type="EMBL" id="TQE15985.1"/>
    </source>
</evidence>
<gene>
    <name evidence="2" type="ORF">Sipo8835_43850</name>
</gene>
<reference evidence="2 3" key="1">
    <citation type="submission" date="2019-03" db="EMBL/GenBank/DDBJ databases">
        <title>Comparative genomic analyses of the sweetpotato soil rot pathogen, Streptomyces ipomoeae.</title>
        <authorList>
            <person name="Ruschel Soares N."/>
            <person name="Badger J.H."/>
            <person name="Huguet-Tapia J.C."/>
            <person name="Clark C.A."/>
            <person name="Pettis G.S."/>
        </authorList>
    </citation>
    <scope>NUCLEOTIDE SEQUENCE [LARGE SCALE GENOMIC DNA]</scope>
    <source>
        <strain evidence="2 3">88-35</strain>
    </source>
</reference>
<evidence type="ECO:0000313" key="3">
    <source>
        <dbReference type="Proteomes" id="UP000318720"/>
    </source>
</evidence>
<evidence type="ECO:0000259" key="1">
    <source>
        <dbReference type="Pfam" id="PF14028"/>
    </source>
</evidence>
<dbReference type="EMBL" id="SPAZ01000358">
    <property type="protein sequence ID" value="TQE15985.1"/>
    <property type="molecule type" value="Genomic_DNA"/>
</dbReference>
<dbReference type="RefSeq" id="WP_141586250.1">
    <property type="nucleotide sequence ID" value="NZ_SPAZ01000358.1"/>
</dbReference>
<protein>
    <submittedName>
        <fullName evidence="2">Bacteriocin biosynthesis protein</fullName>
    </submittedName>
</protein>
<sequence>MDPHDSTTIEQAVLAVLTGTPIAEAAEWAGSSPEHLAEATARYRSAGRTALSAPPDTSIWHQVNIEFADYPTAEHTFLAYLLPPLRQETEAGTVGAWWFIRKYPCWRLRVISGRDSTCKELPERLTGALDSAVARGAVKRWCPMLYEPETTAFGGPEGIKIAHDLFHVDSVGSLDYPHRTRTADDKRLDANSTSLLVISSLLRAAGQEWSEQGDVWARVEAKRPLPDDVPVDRVTAMTSALRTLLAIDTRLARADMEQLAPYTDWLAGMERNGQALAHAGNAGRLGLGIRGILARHVVFHWNRMGFTTRRQAIWARAARETILGN</sequence>
<feature type="domain" description="Thiopeptide-type bacteriocin biosynthesis" evidence="1">
    <location>
        <begin position="60"/>
        <end position="320"/>
    </location>
</feature>
<dbReference type="NCBIfam" id="TIGR03891">
    <property type="entry name" value="thiopep_ocin"/>
    <property type="match status" value="1"/>
</dbReference>
<dbReference type="InterPro" id="IPR023809">
    <property type="entry name" value="Thiopep_bacteriocin_synth_dom"/>
</dbReference>
<dbReference type="Pfam" id="PF14028">
    <property type="entry name" value="Lant_dehydr_C"/>
    <property type="match status" value="1"/>
</dbReference>
<comment type="caution">
    <text evidence="2">The sequence shown here is derived from an EMBL/GenBank/DDBJ whole genome shotgun (WGS) entry which is preliminary data.</text>
</comment>